<dbReference type="AlphaFoldDB" id="A0A2W4ZSA1"/>
<name>A0A2W4ZSA1_9BACT</name>
<feature type="domain" description="Histidine-specific methyltransferase SAM-dependent" evidence="1">
    <location>
        <begin position="47"/>
        <end position="181"/>
    </location>
</feature>
<sequence>MFVREFQYKSENSFAHDTLDWFMGRQHGHMGKWQYLEAKSATDPCRGNELWDIWENLSQEGNMLNRQKQVIKDHASSMAALTGPVSQLIDLGPGGEHAVESNTLPYIHAYGDCLRDYTAIDINRDFASWAAEQVGRACPAIKAHAINNDFYSDGLALPFYSSAAVLFNGGTIGNFQAEQNTPNALSLMSSQIKKLRHNMPKNSYLF</sequence>
<evidence type="ECO:0000259" key="1">
    <source>
        <dbReference type="Pfam" id="PF10017"/>
    </source>
</evidence>
<evidence type="ECO:0000313" key="2">
    <source>
        <dbReference type="EMBL" id="PZO84117.1"/>
    </source>
</evidence>
<gene>
    <name evidence="2" type="ORF">DI626_08525</name>
</gene>
<reference evidence="2 3" key="1">
    <citation type="submission" date="2017-08" db="EMBL/GenBank/DDBJ databases">
        <title>Infants hospitalized years apart are colonized by the same room-sourced microbial strains.</title>
        <authorList>
            <person name="Brooks B."/>
            <person name="Olm M.R."/>
            <person name="Firek B.A."/>
            <person name="Baker R."/>
            <person name="Thomas B.C."/>
            <person name="Morowitz M.J."/>
            <person name="Banfield J.F."/>
        </authorList>
    </citation>
    <scope>NUCLEOTIDE SEQUENCE [LARGE SCALE GENOMIC DNA]</scope>
    <source>
        <strain evidence="2">S2_018_000_R2_104</strain>
    </source>
</reference>
<comment type="caution">
    <text evidence="2">The sequence shown here is derived from an EMBL/GenBank/DDBJ whole genome shotgun (WGS) entry which is preliminary data.</text>
</comment>
<organism evidence="2 3">
    <name type="scientific">Micavibrio aeruginosavorus</name>
    <dbReference type="NCBI Taxonomy" id="349221"/>
    <lineage>
        <taxon>Bacteria</taxon>
        <taxon>Pseudomonadati</taxon>
        <taxon>Bdellovibrionota</taxon>
        <taxon>Bdellovibrionia</taxon>
        <taxon>Bdellovibrionales</taxon>
        <taxon>Pseudobdellovibrionaceae</taxon>
        <taxon>Micavibrio</taxon>
    </lineage>
</organism>
<evidence type="ECO:0000313" key="3">
    <source>
        <dbReference type="Proteomes" id="UP000249557"/>
    </source>
</evidence>
<dbReference type="EMBL" id="QFNK01000186">
    <property type="protein sequence ID" value="PZO84117.1"/>
    <property type="molecule type" value="Genomic_DNA"/>
</dbReference>
<dbReference type="InterPro" id="IPR019257">
    <property type="entry name" value="MeTrfase_dom"/>
</dbReference>
<dbReference type="Gene3D" id="3.40.50.150">
    <property type="entry name" value="Vaccinia Virus protein VP39"/>
    <property type="match status" value="1"/>
</dbReference>
<dbReference type="Proteomes" id="UP000249557">
    <property type="component" value="Unassembled WGS sequence"/>
</dbReference>
<dbReference type="InterPro" id="IPR029063">
    <property type="entry name" value="SAM-dependent_MTases_sf"/>
</dbReference>
<feature type="non-terminal residue" evidence="2">
    <location>
        <position position="206"/>
    </location>
</feature>
<accession>A0A2W4ZSA1</accession>
<proteinExistence type="predicted"/>
<protein>
    <recommendedName>
        <fullName evidence="1">Histidine-specific methyltransferase SAM-dependent domain-containing protein</fullName>
    </recommendedName>
</protein>
<dbReference type="Pfam" id="PF10017">
    <property type="entry name" value="Methyltransf_33"/>
    <property type="match status" value="1"/>
</dbReference>